<proteinExistence type="inferred from homology"/>
<feature type="transmembrane region" description="Helical" evidence="6">
    <location>
        <begin position="148"/>
        <end position="171"/>
    </location>
</feature>
<feature type="transmembrane region" description="Helical" evidence="6">
    <location>
        <begin position="239"/>
        <end position="263"/>
    </location>
</feature>
<evidence type="ECO:0000256" key="2">
    <source>
        <dbReference type="ARBA" id="ARBA00022692"/>
    </source>
</evidence>
<evidence type="ECO:0000313" key="8">
    <source>
        <dbReference type="EMBL" id="TCL03306.1"/>
    </source>
</evidence>
<feature type="transmembrane region" description="Helical" evidence="6">
    <location>
        <begin position="177"/>
        <end position="197"/>
    </location>
</feature>
<dbReference type="GO" id="GO:0022857">
    <property type="term" value="F:transmembrane transporter activity"/>
    <property type="evidence" value="ECO:0007669"/>
    <property type="project" value="InterPro"/>
</dbReference>
<keyword evidence="3 6" id="KW-1133">Transmembrane helix</keyword>
<feature type="transmembrane region" description="Helical" evidence="6">
    <location>
        <begin position="341"/>
        <end position="361"/>
    </location>
</feature>
<feature type="domain" description="Major facilitator superfamily (MFS) profile" evidence="7">
    <location>
        <begin position="22"/>
        <end position="432"/>
    </location>
</feature>
<evidence type="ECO:0000313" key="9">
    <source>
        <dbReference type="Proteomes" id="UP000294555"/>
    </source>
</evidence>
<evidence type="ECO:0000256" key="3">
    <source>
        <dbReference type="ARBA" id="ARBA00022989"/>
    </source>
</evidence>
<feature type="transmembrane region" description="Helical" evidence="6">
    <location>
        <begin position="406"/>
        <end position="426"/>
    </location>
</feature>
<dbReference type="RefSeq" id="WP_132922188.1">
    <property type="nucleotide sequence ID" value="NZ_SJOI01000001.1"/>
</dbReference>
<keyword evidence="4 6" id="KW-0472">Membrane</keyword>
<evidence type="ECO:0000256" key="6">
    <source>
        <dbReference type="SAM" id="Phobius"/>
    </source>
</evidence>
<dbReference type="Gene3D" id="1.20.1250.20">
    <property type="entry name" value="MFS general substrate transporter like domains"/>
    <property type="match status" value="2"/>
</dbReference>
<dbReference type="PANTHER" id="PTHR11662">
    <property type="entry name" value="SOLUTE CARRIER FAMILY 17"/>
    <property type="match status" value="1"/>
</dbReference>
<dbReference type="AlphaFoldDB" id="A0A4R1NF62"/>
<name>A0A4R1NF62_9GAMM</name>
<evidence type="ECO:0000256" key="4">
    <source>
        <dbReference type="ARBA" id="ARBA00023136"/>
    </source>
</evidence>
<dbReference type="Pfam" id="PF07690">
    <property type="entry name" value="MFS_1"/>
    <property type="match status" value="1"/>
</dbReference>
<dbReference type="InterPro" id="IPR036259">
    <property type="entry name" value="MFS_trans_sf"/>
</dbReference>
<feature type="transmembrane region" description="Helical" evidence="6">
    <location>
        <begin position="373"/>
        <end position="400"/>
    </location>
</feature>
<protein>
    <submittedName>
        <fullName evidence="8">ACS family D-galactonate transporter-like MFS transporter</fullName>
    </submittedName>
</protein>
<sequence>MTHSIISPSTPPQKPTHFRWVIFTTMFFLLAVNLMDRITLSIGMPYIKEEFSLSPTMQGLILSSFFWTYALLQVPGGWMLDRFGPRKVITGALIGWGFFQAVIGLATGGISLIIARLGLGAMETPVSPSGAKLSSTWLTQSERGRGAVIMDAGSPLGVAVGGIVVAHLIVLFDSWRITFVIVGLFTMLLGAVAWRILRDRPSQHAKVDKEELAYITAGNLVAGDDPNDTTPTKGLGISWFTMIAIMVGRASWGMVYWGLLTWGPSYLAQAQGLNLASIGNSTFLIFILGALGCLFSGFFVDYLVKRGVSHNVALKSLLSLSGIVGLGVLFALSTIKDPVLAVGLLSVAAFFMMFGSLYWSFPAILAPKDRVGLIGGIMNMANSCAGILVPILVGVILQATGSYESVLVYFAICAGCYTLGTLCINFNRLPTKKGQLLYQK</sequence>
<accession>A0A4R1NF62</accession>
<comment type="caution">
    <text evidence="8">The sequence shown here is derived from an EMBL/GenBank/DDBJ whole genome shotgun (WGS) entry which is preliminary data.</text>
</comment>
<comment type="similarity">
    <text evidence="5">Belongs to the major facilitator superfamily. Phthalate permease family.</text>
</comment>
<feature type="transmembrane region" description="Helical" evidence="6">
    <location>
        <begin position="92"/>
        <end position="115"/>
    </location>
</feature>
<dbReference type="InterPro" id="IPR020846">
    <property type="entry name" value="MFS_dom"/>
</dbReference>
<dbReference type="CDD" id="cd17319">
    <property type="entry name" value="MFS_ExuT_GudP_like"/>
    <property type="match status" value="1"/>
</dbReference>
<organism evidence="8 9">
    <name type="scientific">Sodalis ligni</name>
    <dbReference type="NCBI Taxonomy" id="2697027"/>
    <lineage>
        <taxon>Bacteria</taxon>
        <taxon>Pseudomonadati</taxon>
        <taxon>Pseudomonadota</taxon>
        <taxon>Gammaproteobacteria</taxon>
        <taxon>Enterobacterales</taxon>
        <taxon>Bruguierivoracaceae</taxon>
        <taxon>Sodalis</taxon>
    </lineage>
</organism>
<dbReference type="EMBL" id="SJOI01000001">
    <property type="protein sequence ID" value="TCL03306.1"/>
    <property type="molecule type" value="Genomic_DNA"/>
</dbReference>
<feature type="transmembrane region" description="Helical" evidence="6">
    <location>
        <begin position="283"/>
        <end position="304"/>
    </location>
</feature>
<evidence type="ECO:0000256" key="1">
    <source>
        <dbReference type="ARBA" id="ARBA00004141"/>
    </source>
</evidence>
<feature type="transmembrane region" description="Helical" evidence="6">
    <location>
        <begin position="316"/>
        <end position="335"/>
    </location>
</feature>
<dbReference type="GO" id="GO:0016020">
    <property type="term" value="C:membrane"/>
    <property type="evidence" value="ECO:0007669"/>
    <property type="project" value="UniProtKB-SubCell"/>
</dbReference>
<dbReference type="SUPFAM" id="SSF103473">
    <property type="entry name" value="MFS general substrate transporter"/>
    <property type="match status" value="1"/>
</dbReference>
<evidence type="ECO:0000259" key="7">
    <source>
        <dbReference type="PROSITE" id="PS50850"/>
    </source>
</evidence>
<dbReference type="InterPro" id="IPR050382">
    <property type="entry name" value="MFS_Na/Anion_cotransporter"/>
</dbReference>
<feature type="transmembrane region" description="Helical" evidence="6">
    <location>
        <begin position="20"/>
        <end position="39"/>
    </location>
</feature>
<dbReference type="OrthoDB" id="8596007at2"/>
<keyword evidence="9" id="KW-1185">Reference proteome</keyword>
<gene>
    <name evidence="8" type="ORF">EZJ58_1367</name>
</gene>
<reference evidence="8 9" key="1">
    <citation type="submission" date="2019-02" db="EMBL/GenBank/DDBJ databases">
        <title>Investigation of anaerobic lignin degradation for improved lignocellulosic biofuels.</title>
        <authorList>
            <person name="Deangelis K."/>
        </authorList>
    </citation>
    <scope>NUCLEOTIDE SEQUENCE [LARGE SCALE GENOMIC DNA]</scope>
    <source>
        <strain evidence="8 9">159R</strain>
    </source>
</reference>
<dbReference type="Proteomes" id="UP000294555">
    <property type="component" value="Unassembled WGS sequence"/>
</dbReference>
<evidence type="ECO:0000256" key="5">
    <source>
        <dbReference type="ARBA" id="ARBA00038514"/>
    </source>
</evidence>
<feature type="transmembrane region" description="Helical" evidence="6">
    <location>
        <begin position="51"/>
        <end position="72"/>
    </location>
</feature>
<keyword evidence="2 6" id="KW-0812">Transmembrane</keyword>
<dbReference type="PANTHER" id="PTHR11662:SF399">
    <property type="entry name" value="FI19708P1-RELATED"/>
    <property type="match status" value="1"/>
</dbReference>
<dbReference type="PROSITE" id="PS50850">
    <property type="entry name" value="MFS"/>
    <property type="match status" value="1"/>
</dbReference>
<dbReference type="InterPro" id="IPR011701">
    <property type="entry name" value="MFS"/>
</dbReference>
<comment type="subcellular location">
    <subcellularLocation>
        <location evidence="1">Membrane</location>
        <topology evidence="1">Multi-pass membrane protein</topology>
    </subcellularLocation>
</comment>